<dbReference type="PANTHER" id="PTHR36934">
    <property type="entry name" value="BLR0278 PROTEIN"/>
    <property type="match status" value="1"/>
</dbReference>
<dbReference type="Proteomes" id="UP000198649">
    <property type="component" value="Unassembled WGS sequence"/>
</dbReference>
<proteinExistence type="predicted"/>
<dbReference type="RefSeq" id="WP_091111402.1">
    <property type="nucleotide sequence ID" value="NZ_BKAF01000019.1"/>
</dbReference>
<dbReference type="PANTHER" id="PTHR36934:SF1">
    <property type="entry name" value="THIOESTERASE DOMAIN-CONTAINING PROTEIN"/>
    <property type="match status" value="1"/>
</dbReference>
<dbReference type="OrthoDB" id="5243809at2"/>
<organism evidence="2 3">
    <name type="scientific">Nocardioides psychrotolerans</name>
    <dbReference type="NCBI Taxonomy" id="1005945"/>
    <lineage>
        <taxon>Bacteria</taxon>
        <taxon>Bacillati</taxon>
        <taxon>Actinomycetota</taxon>
        <taxon>Actinomycetes</taxon>
        <taxon>Propionibacteriales</taxon>
        <taxon>Nocardioidaceae</taxon>
        <taxon>Nocardioides</taxon>
    </lineage>
</organism>
<gene>
    <name evidence="2" type="ORF">SAMN05216561_10496</name>
</gene>
<evidence type="ECO:0000313" key="3">
    <source>
        <dbReference type="Proteomes" id="UP000198649"/>
    </source>
</evidence>
<protein>
    <submittedName>
        <fullName evidence="2">Predicted thioesterase</fullName>
    </submittedName>
</protein>
<dbReference type="AlphaFoldDB" id="A0A1I3EVZ1"/>
<dbReference type="EMBL" id="FOQG01000004">
    <property type="protein sequence ID" value="SFI03122.1"/>
    <property type="molecule type" value="Genomic_DNA"/>
</dbReference>
<accession>A0A1I3EVZ1</accession>
<reference evidence="2 3" key="1">
    <citation type="submission" date="2016-10" db="EMBL/GenBank/DDBJ databases">
        <authorList>
            <person name="de Groot N.N."/>
        </authorList>
    </citation>
    <scope>NUCLEOTIDE SEQUENCE [LARGE SCALE GENOMIC DNA]</scope>
    <source>
        <strain evidence="2 3">CGMCC 1.11156</strain>
    </source>
</reference>
<dbReference type="SUPFAM" id="SSF54637">
    <property type="entry name" value="Thioesterase/thiol ester dehydrase-isomerase"/>
    <property type="match status" value="1"/>
</dbReference>
<sequence>MSDPSTAALTFVVGEEDTALAVGSGSLPVLGTPRLLAWLEAATCAAIEPALPEGSTSVGTRMTLEHLVASPVGQEVEVTASSSYVDGRLHRFTVAARHVSGGAAGKVVGTGEVTRVVVDAEKFLGRISPPS</sequence>
<dbReference type="Pfam" id="PF22636">
    <property type="entry name" value="FlK"/>
    <property type="match status" value="1"/>
</dbReference>
<evidence type="ECO:0000259" key="1">
    <source>
        <dbReference type="Pfam" id="PF22636"/>
    </source>
</evidence>
<dbReference type="STRING" id="1005945.SAMN05216561_10496"/>
<feature type="domain" description="Fluoroacetyl-CoA-specific thioesterase-like" evidence="1">
    <location>
        <begin position="13"/>
        <end position="121"/>
    </location>
</feature>
<evidence type="ECO:0000313" key="2">
    <source>
        <dbReference type="EMBL" id="SFI03122.1"/>
    </source>
</evidence>
<keyword evidence="3" id="KW-1185">Reference proteome</keyword>
<dbReference type="InterPro" id="IPR025540">
    <property type="entry name" value="FlK"/>
</dbReference>
<dbReference type="InterPro" id="IPR029069">
    <property type="entry name" value="HotDog_dom_sf"/>
</dbReference>
<name>A0A1I3EVZ1_9ACTN</name>
<dbReference type="InterPro" id="IPR054485">
    <property type="entry name" value="FlK-like_dom"/>
</dbReference>
<dbReference type="Gene3D" id="3.10.129.10">
    <property type="entry name" value="Hotdog Thioesterase"/>
    <property type="match status" value="1"/>
</dbReference>